<organism evidence="2 3">
    <name type="scientific">Streptomyces mesophilus</name>
    <dbReference type="NCBI Taxonomy" id="1775132"/>
    <lineage>
        <taxon>Bacteria</taxon>
        <taxon>Bacillati</taxon>
        <taxon>Actinomycetota</taxon>
        <taxon>Actinomycetes</taxon>
        <taxon>Kitasatosporales</taxon>
        <taxon>Streptomycetaceae</taxon>
        <taxon>Streptomyces</taxon>
    </lineage>
</organism>
<gene>
    <name evidence="2" type="ORF">G6045_19135</name>
</gene>
<evidence type="ECO:0000256" key="1">
    <source>
        <dbReference type="SAM" id="SignalP"/>
    </source>
</evidence>
<name>A0A6G4XLQ3_9ACTN</name>
<dbReference type="PROSITE" id="PS51318">
    <property type="entry name" value="TAT"/>
    <property type="match status" value="1"/>
</dbReference>
<evidence type="ECO:0000313" key="2">
    <source>
        <dbReference type="EMBL" id="NGO77757.1"/>
    </source>
</evidence>
<dbReference type="Proteomes" id="UP000481109">
    <property type="component" value="Unassembled WGS sequence"/>
</dbReference>
<protein>
    <recommendedName>
        <fullName evidence="4">Tat pathway signal sequence domain protein</fullName>
    </recommendedName>
</protein>
<comment type="caution">
    <text evidence="2">The sequence shown here is derived from an EMBL/GenBank/DDBJ whole genome shotgun (WGS) entry which is preliminary data.</text>
</comment>
<evidence type="ECO:0008006" key="4">
    <source>
        <dbReference type="Google" id="ProtNLM"/>
    </source>
</evidence>
<sequence>MKLMRRTAIAACAAAAAVLAFATPASAVTLNFYANGPADWSRGCDLTTKAVGTYTYYENGGVKGGYQSYAGGFDAYERDLCSDGYGAALHLTYYKWNGSSWVYATANPIKVTTGVGTTKDHSWTFKDVRDVKVYSCRINSSNVVSSCARAVMS</sequence>
<feature type="chain" id="PRO_5026242557" description="Tat pathway signal sequence domain protein" evidence="1">
    <location>
        <begin position="28"/>
        <end position="153"/>
    </location>
</feature>
<keyword evidence="1" id="KW-0732">Signal</keyword>
<reference evidence="2 3" key="1">
    <citation type="submission" date="2020-02" db="EMBL/GenBank/DDBJ databases">
        <title>Whole-genome analyses of novel actinobacteria.</title>
        <authorList>
            <person name="Sahin N."/>
            <person name="Tokatli A."/>
        </authorList>
    </citation>
    <scope>NUCLEOTIDE SEQUENCE [LARGE SCALE GENOMIC DNA]</scope>
    <source>
        <strain evidence="2 3">YC504</strain>
    </source>
</reference>
<proteinExistence type="predicted"/>
<dbReference type="EMBL" id="JAAKZW010000075">
    <property type="protein sequence ID" value="NGO77757.1"/>
    <property type="molecule type" value="Genomic_DNA"/>
</dbReference>
<accession>A0A6G4XLQ3</accession>
<dbReference type="RefSeq" id="WP_165333199.1">
    <property type="nucleotide sequence ID" value="NZ_JAAKZW010000075.1"/>
</dbReference>
<dbReference type="InterPro" id="IPR006311">
    <property type="entry name" value="TAT_signal"/>
</dbReference>
<feature type="signal peptide" evidence="1">
    <location>
        <begin position="1"/>
        <end position="27"/>
    </location>
</feature>
<evidence type="ECO:0000313" key="3">
    <source>
        <dbReference type="Proteomes" id="UP000481109"/>
    </source>
</evidence>
<dbReference type="AlphaFoldDB" id="A0A6G4XLQ3"/>
<keyword evidence="3" id="KW-1185">Reference proteome</keyword>